<reference evidence="1" key="2">
    <citation type="journal article" date="2015" name="Fish Shellfish Immunol.">
        <title>Early steps in the European eel (Anguilla anguilla)-Vibrio vulnificus interaction in the gills: Role of the RtxA13 toxin.</title>
        <authorList>
            <person name="Callol A."/>
            <person name="Pajuelo D."/>
            <person name="Ebbesson L."/>
            <person name="Teles M."/>
            <person name="MacKenzie S."/>
            <person name="Amaro C."/>
        </authorList>
    </citation>
    <scope>NUCLEOTIDE SEQUENCE</scope>
</reference>
<organism evidence="1">
    <name type="scientific">Anguilla anguilla</name>
    <name type="common">European freshwater eel</name>
    <name type="synonym">Muraena anguilla</name>
    <dbReference type="NCBI Taxonomy" id="7936"/>
    <lineage>
        <taxon>Eukaryota</taxon>
        <taxon>Metazoa</taxon>
        <taxon>Chordata</taxon>
        <taxon>Craniata</taxon>
        <taxon>Vertebrata</taxon>
        <taxon>Euteleostomi</taxon>
        <taxon>Actinopterygii</taxon>
        <taxon>Neopterygii</taxon>
        <taxon>Teleostei</taxon>
        <taxon>Anguilliformes</taxon>
        <taxon>Anguillidae</taxon>
        <taxon>Anguilla</taxon>
    </lineage>
</organism>
<sequence>MQQNKKRNICCGKVAVVLSFTVHCRIPVCSFSLV</sequence>
<protein>
    <submittedName>
        <fullName evidence="1">Uncharacterized protein</fullName>
    </submittedName>
</protein>
<name>A0A0E9SSM1_ANGAN</name>
<accession>A0A0E9SSM1</accession>
<proteinExistence type="predicted"/>
<dbReference type="EMBL" id="GBXM01065044">
    <property type="protein sequence ID" value="JAH43533.1"/>
    <property type="molecule type" value="Transcribed_RNA"/>
</dbReference>
<dbReference type="AlphaFoldDB" id="A0A0E9SSM1"/>
<evidence type="ECO:0000313" key="1">
    <source>
        <dbReference type="EMBL" id="JAH43533.1"/>
    </source>
</evidence>
<reference evidence="1" key="1">
    <citation type="submission" date="2014-11" db="EMBL/GenBank/DDBJ databases">
        <authorList>
            <person name="Amaro Gonzalez C."/>
        </authorList>
    </citation>
    <scope>NUCLEOTIDE SEQUENCE</scope>
</reference>